<organism evidence="7 8">
    <name type="scientific">Stylophora pistillata</name>
    <name type="common">Smooth cauliflower coral</name>
    <dbReference type="NCBI Taxonomy" id="50429"/>
    <lineage>
        <taxon>Eukaryota</taxon>
        <taxon>Metazoa</taxon>
        <taxon>Cnidaria</taxon>
        <taxon>Anthozoa</taxon>
        <taxon>Hexacorallia</taxon>
        <taxon>Scleractinia</taxon>
        <taxon>Astrocoeniina</taxon>
        <taxon>Pocilloporidae</taxon>
        <taxon>Stylophora</taxon>
    </lineage>
</organism>
<dbReference type="PANTHER" id="PTHR45992:SF11">
    <property type="entry name" value="ALPHA-TYPE PROTEIN KINASE DOMAIN-CONTAINING PROTEIN"/>
    <property type="match status" value="1"/>
</dbReference>
<gene>
    <name evidence="7" type="primary">vwkA</name>
    <name evidence="7" type="ORF">AWC38_SpisGene25885</name>
</gene>
<dbReference type="Gene3D" id="3.20.200.10">
    <property type="entry name" value="MHCK/EF2 kinase"/>
    <property type="match status" value="1"/>
</dbReference>
<dbReference type="AlphaFoldDB" id="A0A2B4S4H4"/>
<sequence>MECNLLAGERGPSFMDVTMITNWKVLHIRFIPKSNEECDLSRENTRNRAAANPVKLEQVRCSLALPAPSKIPASVPLSAMLQIGKLIQPKVHAVTVELEQFDLKSREWLPPFEVKVSLSKEKFSSGAFRDAYEATVIAGRLQPGDKYVLKKFKKEQAKEVEKFFFSIENHTRKMNSLARNFAMKFGLDAPAEFGQTFSYTKVYLGMRNSEFVALQSYLNGTFQKYINNTGNIFGEGSELSMKAESFVHYSYVASAKQLMIVDIQGVNYALCDPEIASSTLMARDDTILFCSGNL</sequence>
<dbReference type="PROSITE" id="PS51158">
    <property type="entry name" value="ALPHA_KINASE"/>
    <property type="match status" value="1"/>
</dbReference>
<accession>A0A2B4S4H4</accession>
<dbReference type="InterPro" id="IPR004166">
    <property type="entry name" value="a-kinase_dom"/>
</dbReference>
<keyword evidence="8" id="KW-1185">Reference proteome</keyword>
<evidence type="ECO:0000256" key="5">
    <source>
        <dbReference type="ARBA" id="ARBA00022840"/>
    </source>
</evidence>
<dbReference type="SMART" id="SM00811">
    <property type="entry name" value="Alpha_kinase"/>
    <property type="match status" value="1"/>
</dbReference>
<evidence type="ECO:0000313" key="8">
    <source>
        <dbReference type="Proteomes" id="UP000225706"/>
    </source>
</evidence>
<dbReference type="InterPro" id="IPR011009">
    <property type="entry name" value="Kinase-like_dom_sf"/>
</dbReference>
<dbReference type="EMBL" id="LSMT01000206">
    <property type="protein sequence ID" value="PFX23497.1"/>
    <property type="molecule type" value="Genomic_DNA"/>
</dbReference>
<dbReference type="Pfam" id="PF02816">
    <property type="entry name" value="Alpha_kinase"/>
    <property type="match status" value="1"/>
</dbReference>
<reference evidence="8" key="1">
    <citation type="journal article" date="2017" name="bioRxiv">
        <title>Comparative analysis of the genomes of Stylophora pistillata and Acropora digitifera provides evidence for extensive differences between species of corals.</title>
        <authorList>
            <person name="Voolstra C.R."/>
            <person name="Li Y."/>
            <person name="Liew Y.J."/>
            <person name="Baumgarten S."/>
            <person name="Zoccola D."/>
            <person name="Flot J.-F."/>
            <person name="Tambutte S."/>
            <person name="Allemand D."/>
            <person name="Aranda M."/>
        </authorList>
    </citation>
    <scope>NUCLEOTIDE SEQUENCE [LARGE SCALE GENOMIC DNA]</scope>
</reference>
<comment type="caution">
    <text evidence="7">The sequence shown here is derived from an EMBL/GenBank/DDBJ whole genome shotgun (WGS) entry which is preliminary data.</text>
</comment>
<dbReference type="OrthoDB" id="5957748at2759"/>
<dbReference type="GO" id="GO:0005524">
    <property type="term" value="F:ATP binding"/>
    <property type="evidence" value="ECO:0007669"/>
    <property type="project" value="UniProtKB-KW"/>
</dbReference>
<dbReference type="Proteomes" id="UP000225706">
    <property type="component" value="Unassembled WGS sequence"/>
</dbReference>
<feature type="domain" description="Alpha-type protein kinase" evidence="6">
    <location>
        <begin position="100"/>
        <end position="294"/>
    </location>
</feature>
<evidence type="ECO:0000313" key="7">
    <source>
        <dbReference type="EMBL" id="PFX23497.1"/>
    </source>
</evidence>
<protein>
    <submittedName>
        <fullName evidence="7">Alpha-protein kinase vwkA</fullName>
    </submittedName>
</protein>
<keyword evidence="1" id="KW-0723">Serine/threonine-protein kinase</keyword>
<evidence type="ECO:0000256" key="3">
    <source>
        <dbReference type="ARBA" id="ARBA00022741"/>
    </source>
</evidence>
<dbReference type="PANTHER" id="PTHR45992">
    <property type="entry name" value="EUKARYOTIC ELONGATION FACTOR 2 KINASE-RELATED"/>
    <property type="match status" value="1"/>
</dbReference>
<keyword evidence="5" id="KW-0067">ATP-binding</keyword>
<keyword evidence="4 7" id="KW-0418">Kinase</keyword>
<proteinExistence type="predicted"/>
<dbReference type="InterPro" id="IPR051852">
    <property type="entry name" value="Alpha-type_PK"/>
</dbReference>
<dbReference type="GO" id="GO:0004674">
    <property type="term" value="F:protein serine/threonine kinase activity"/>
    <property type="evidence" value="ECO:0007669"/>
    <property type="project" value="UniProtKB-KW"/>
</dbReference>
<name>A0A2B4S4H4_STYPI</name>
<dbReference type="CDD" id="cd04515">
    <property type="entry name" value="Alpha_kinase"/>
    <property type="match status" value="1"/>
</dbReference>
<keyword evidence="2" id="KW-0808">Transferase</keyword>
<dbReference type="SUPFAM" id="SSF56112">
    <property type="entry name" value="Protein kinase-like (PK-like)"/>
    <property type="match status" value="1"/>
</dbReference>
<evidence type="ECO:0000256" key="4">
    <source>
        <dbReference type="ARBA" id="ARBA00022777"/>
    </source>
</evidence>
<dbReference type="Gene3D" id="3.30.200.20">
    <property type="entry name" value="Phosphorylase Kinase, domain 1"/>
    <property type="match status" value="1"/>
</dbReference>
<evidence type="ECO:0000259" key="6">
    <source>
        <dbReference type="PROSITE" id="PS51158"/>
    </source>
</evidence>
<keyword evidence="3" id="KW-0547">Nucleotide-binding</keyword>
<evidence type="ECO:0000256" key="2">
    <source>
        <dbReference type="ARBA" id="ARBA00022679"/>
    </source>
</evidence>
<evidence type="ECO:0000256" key="1">
    <source>
        <dbReference type="ARBA" id="ARBA00022527"/>
    </source>
</evidence>